<dbReference type="InterPro" id="IPR023485">
    <property type="entry name" value="Ptyr_pPase"/>
</dbReference>
<protein>
    <submittedName>
        <fullName evidence="5">Low molecular weight protein arginine phosphatase</fullName>
    </submittedName>
</protein>
<dbReference type="CDD" id="cd16344">
    <property type="entry name" value="LMWPAP"/>
    <property type="match status" value="1"/>
</dbReference>
<dbReference type="RefSeq" id="WP_390250843.1">
    <property type="nucleotide sequence ID" value="NZ_JBHSDT010000004.1"/>
</dbReference>
<dbReference type="Proteomes" id="UP001595882">
    <property type="component" value="Unassembled WGS sequence"/>
</dbReference>
<evidence type="ECO:0000313" key="5">
    <source>
        <dbReference type="EMBL" id="MFC4402856.1"/>
    </source>
</evidence>
<organism evidence="5 6">
    <name type="scientific">Gracilibacillus xinjiangensis</name>
    <dbReference type="NCBI Taxonomy" id="1193282"/>
    <lineage>
        <taxon>Bacteria</taxon>
        <taxon>Bacillati</taxon>
        <taxon>Bacillota</taxon>
        <taxon>Bacilli</taxon>
        <taxon>Bacillales</taxon>
        <taxon>Bacillaceae</taxon>
        <taxon>Gracilibacillus</taxon>
    </lineage>
</organism>
<evidence type="ECO:0000256" key="3">
    <source>
        <dbReference type="ARBA" id="ARBA00022912"/>
    </source>
</evidence>
<comment type="caution">
    <text evidence="5">The sequence shown here is derived from an EMBL/GenBank/DDBJ whole genome shotgun (WGS) entry which is preliminary data.</text>
</comment>
<sequence>MRILFICTGNTCRSPMAEAMLKHKTNHEVKSAGIMAADGFPASEATMEVLRDKGISLNHQSKQVNHELMEWADLILTMTAGHRDSLKHMFPERGERIFTLKEFTNPAFESIWQQLKQAYAKLEEVKLGADTEERLFIMDKIEQLEEKISDTDISDPFGSNVSIYQKTCDELEKHLDILVEKLENIDS</sequence>
<keyword evidence="6" id="KW-1185">Reference proteome</keyword>
<proteinExistence type="inferred from homology"/>
<dbReference type="PRINTS" id="PR00719">
    <property type="entry name" value="LMWPTPASE"/>
</dbReference>
<keyword evidence="2" id="KW-0378">Hydrolase</keyword>
<evidence type="ECO:0000259" key="4">
    <source>
        <dbReference type="SMART" id="SM00226"/>
    </source>
</evidence>
<dbReference type="PANTHER" id="PTHR11717">
    <property type="entry name" value="LOW MOLECULAR WEIGHT PROTEIN TYROSINE PHOSPHATASE"/>
    <property type="match status" value="1"/>
</dbReference>
<dbReference type="SUPFAM" id="SSF52788">
    <property type="entry name" value="Phosphotyrosine protein phosphatases I"/>
    <property type="match status" value="1"/>
</dbReference>
<accession>A0ABV8WW67</accession>
<gene>
    <name evidence="5" type="ORF">ACFOY7_07190</name>
</gene>
<name>A0ABV8WW67_9BACI</name>
<dbReference type="Pfam" id="PF01451">
    <property type="entry name" value="LMWPc"/>
    <property type="match status" value="1"/>
</dbReference>
<dbReference type="InterPro" id="IPR036196">
    <property type="entry name" value="Ptyr_pPase_sf"/>
</dbReference>
<dbReference type="Gene3D" id="3.40.50.2300">
    <property type="match status" value="1"/>
</dbReference>
<evidence type="ECO:0000313" key="6">
    <source>
        <dbReference type="Proteomes" id="UP001595882"/>
    </source>
</evidence>
<reference evidence="6" key="1">
    <citation type="journal article" date="2019" name="Int. J. Syst. Evol. Microbiol.">
        <title>The Global Catalogue of Microorganisms (GCM) 10K type strain sequencing project: providing services to taxonomists for standard genome sequencing and annotation.</title>
        <authorList>
            <consortium name="The Broad Institute Genomics Platform"/>
            <consortium name="The Broad Institute Genome Sequencing Center for Infectious Disease"/>
            <person name="Wu L."/>
            <person name="Ma J."/>
        </authorList>
    </citation>
    <scope>NUCLEOTIDE SEQUENCE [LARGE SCALE GENOMIC DNA]</scope>
    <source>
        <strain evidence="6">CCUG 37865</strain>
    </source>
</reference>
<evidence type="ECO:0000256" key="2">
    <source>
        <dbReference type="ARBA" id="ARBA00022801"/>
    </source>
</evidence>
<feature type="domain" description="Phosphotyrosine protein phosphatase I" evidence="4">
    <location>
        <begin position="1"/>
        <end position="181"/>
    </location>
</feature>
<dbReference type="SMART" id="SM00226">
    <property type="entry name" value="LMWPc"/>
    <property type="match status" value="1"/>
</dbReference>
<dbReference type="EMBL" id="JBHSDT010000004">
    <property type="protein sequence ID" value="MFC4402856.1"/>
    <property type="molecule type" value="Genomic_DNA"/>
</dbReference>
<dbReference type="PANTHER" id="PTHR11717:SF31">
    <property type="entry name" value="LOW MOLECULAR WEIGHT PROTEIN-TYROSINE-PHOSPHATASE ETP-RELATED"/>
    <property type="match status" value="1"/>
</dbReference>
<comment type="similarity">
    <text evidence="1">Belongs to the low molecular weight phosphotyrosine protein phosphatase family.</text>
</comment>
<dbReference type="InterPro" id="IPR050438">
    <property type="entry name" value="LMW_PTPase"/>
</dbReference>
<dbReference type="InterPro" id="IPR017867">
    <property type="entry name" value="Tyr_phospatase_low_mol_wt"/>
</dbReference>
<keyword evidence="3" id="KW-0904">Protein phosphatase</keyword>
<evidence type="ECO:0000256" key="1">
    <source>
        <dbReference type="ARBA" id="ARBA00011063"/>
    </source>
</evidence>